<evidence type="ECO:0000256" key="2">
    <source>
        <dbReference type="ARBA" id="ARBA00022737"/>
    </source>
</evidence>
<reference evidence="6" key="1">
    <citation type="journal article" date="2017" name="Nature">
        <title>The sunflower genome provides insights into oil metabolism, flowering and Asterid evolution.</title>
        <authorList>
            <person name="Badouin H."/>
            <person name="Gouzy J."/>
            <person name="Grassa C.J."/>
            <person name="Murat F."/>
            <person name="Staton S.E."/>
            <person name="Cottret L."/>
            <person name="Lelandais-Briere C."/>
            <person name="Owens G.L."/>
            <person name="Carrere S."/>
            <person name="Mayjonade B."/>
            <person name="Legrand L."/>
            <person name="Gill N."/>
            <person name="Kane N.C."/>
            <person name="Bowers J.E."/>
            <person name="Hubner S."/>
            <person name="Bellec A."/>
            <person name="Berard A."/>
            <person name="Berges H."/>
            <person name="Blanchet N."/>
            <person name="Boniface M.C."/>
            <person name="Brunel D."/>
            <person name="Catrice O."/>
            <person name="Chaidir N."/>
            <person name="Claudel C."/>
            <person name="Donnadieu C."/>
            <person name="Faraut T."/>
            <person name="Fievet G."/>
            <person name="Helmstetter N."/>
            <person name="King M."/>
            <person name="Knapp S.J."/>
            <person name="Lai Z."/>
            <person name="Le Paslier M.C."/>
            <person name="Lippi Y."/>
            <person name="Lorenzon L."/>
            <person name="Mandel J.R."/>
            <person name="Marage G."/>
            <person name="Marchand G."/>
            <person name="Marquand E."/>
            <person name="Bret-Mestries E."/>
            <person name="Morien E."/>
            <person name="Nambeesan S."/>
            <person name="Nguyen T."/>
            <person name="Pegot-Espagnet P."/>
            <person name="Pouilly N."/>
            <person name="Raftis F."/>
            <person name="Sallet E."/>
            <person name="Schiex T."/>
            <person name="Thomas J."/>
            <person name="Vandecasteele C."/>
            <person name="Vares D."/>
            <person name="Vear F."/>
            <person name="Vautrin S."/>
            <person name="Crespi M."/>
            <person name="Mangin B."/>
            <person name="Burke J.M."/>
            <person name="Salse J."/>
            <person name="Munos S."/>
            <person name="Vincourt P."/>
            <person name="Rieseberg L.H."/>
            <person name="Langlade N.B."/>
        </authorList>
    </citation>
    <scope>NUCLEOTIDE SEQUENCE [LARGE SCALE GENOMIC DNA]</scope>
    <source>
        <strain evidence="6">cv. SF193</strain>
    </source>
</reference>
<dbReference type="GO" id="GO:0006952">
    <property type="term" value="P:defense response"/>
    <property type="evidence" value="ECO:0007669"/>
    <property type="project" value="InterPro"/>
</dbReference>
<dbReference type="InterPro" id="IPR001611">
    <property type="entry name" value="Leu-rich_rpt"/>
</dbReference>
<evidence type="ECO:0000313" key="6">
    <source>
        <dbReference type="Proteomes" id="UP000215914"/>
    </source>
</evidence>
<organism evidence="5 6">
    <name type="scientific">Helianthus annuus</name>
    <name type="common">Common sunflower</name>
    <dbReference type="NCBI Taxonomy" id="4232"/>
    <lineage>
        <taxon>Eukaryota</taxon>
        <taxon>Viridiplantae</taxon>
        <taxon>Streptophyta</taxon>
        <taxon>Embryophyta</taxon>
        <taxon>Tracheophyta</taxon>
        <taxon>Spermatophyta</taxon>
        <taxon>Magnoliopsida</taxon>
        <taxon>eudicotyledons</taxon>
        <taxon>Gunneridae</taxon>
        <taxon>Pentapetalae</taxon>
        <taxon>asterids</taxon>
        <taxon>campanulids</taxon>
        <taxon>Asterales</taxon>
        <taxon>Asteraceae</taxon>
        <taxon>Asteroideae</taxon>
        <taxon>Heliantheae alliance</taxon>
        <taxon>Heliantheae</taxon>
        <taxon>Helianthus</taxon>
    </lineage>
</organism>
<dbReference type="InterPro" id="IPR058192">
    <property type="entry name" value="WHD_ROQ1-like"/>
</dbReference>
<evidence type="ECO:0000259" key="4">
    <source>
        <dbReference type="Pfam" id="PF23282"/>
    </source>
</evidence>
<feature type="domain" description="Disease resistance protein Roq1-like winged-helix" evidence="4">
    <location>
        <begin position="150"/>
        <end position="216"/>
    </location>
</feature>
<dbReference type="SUPFAM" id="SSF52058">
    <property type="entry name" value="L domain-like"/>
    <property type="match status" value="1"/>
</dbReference>
<dbReference type="InterPro" id="IPR032675">
    <property type="entry name" value="LRR_dom_sf"/>
</dbReference>
<dbReference type="PANTHER" id="PTHR11017:SF340">
    <property type="entry name" value="NB-ARC-RELATED"/>
    <property type="match status" value="1"/>
</dbReference>
<dbReference type="GO" id="GO:0043531">
    <property type="term" value="F:ADP binding"/>
    <property type="evidence" value="ECO:0007669"/>
    <property type="project" value="InterPro"/>
</dbReference>
<dbReference type="STRING" id="4232.A0A251VED8"/>
<dbReference type="InterPro" id="IPR044974">
    <property type="entry name" value="Disease_R_plants"/>
</dbReference>
<dbReference type="SUPFAM" id="SSF52540">
    <property type="entry name" value="P-loop containing nucleoside triphosphate hydrolases"/>
    <property type="match status" value="1"/>
</dbReference>
<dbReference type="Gene3D" id="3.40.50.300">
    <property type="entry name" value="P-loop containing nucleotide triphosphate hydrolases"/>
    <property type="match status" value="1"/>
</dbReference>
<dbReference type="Pfam" id="PF00560">
    <property type="entry name" value="LRR_1"/>
    <property type="match status" value="2"/>
</dbReference>
<dbReference type="Gene3D" id="3.80.10.10">
    <property type="entry name" value="Ribonuclease Inhibitor"/>
    <property type="match status" value="2"/>
</dbReference>
<protein>
    <submittedName>
        <fullName evidence="5">Putative NB-ARC</fullName>
    </submittedName>
</protein>
<evidence type="ECO:0000313" key="5">
    <source>
        <dbReference type="EMBL" id="OTG33649.1"/>
    </source>
</evidence>
<dbReference type="Proteomes" id="UP000215914">
    <property type="component" value="Chromosome 2"/>
</dbReference>
<sequence>MIRSRSSRNNVLILLDDVDDIKQLEALAGSRNWFGSGSRIIITTRDEHVLVTHKVDQVCPVTLLSHEEALQLFNKHAYNKNNHVNNYDTLSSHMVSYAAGLPLALKVLGSFLYDKDEKEWVSSLARLKDIPDMEIMEKLKISYNGLKPVEKELFLDIACFFRQTLFLGHAMEIFEACGYHPDIGIKVLRQKALITMDDDFLDMHDLVQELGYYIVKGDHPNDPETHSRFLENTMYLAGVTMENHKIEAMELYPCWYGDGASSRVYKIVSNMKKLRWLRVFQNFEDHAEGPSFLSNELRYISWKHYPRSPFPDCFQPMKLVHLKLTHSLQNELWMGYKHLPHLKVLQLDNMKNLHRTPDFDGLPCLQKLELTNCDKLTEIHRSLGNHASLEQISVSKCDELRIIPTIVQMRKLKTLEIERCHKSLEFLEIKSYMESLVKLSLQGMGIDSLLSSIGERCGNLISLRLILCYHLKIVEVNFDGLIYLKIFALHKLEYLQMPICNSTPLRHWYGNQLSSWLQPSWTLSLQKLDLSNCNLTDGVIPNDICELSNLRELNLSHNYFTRFQFSLSQLTQLKVLNLTWCESLVEFPELPSRLAILRADACWELEAIGDLKNKCTRLCQVSLMFGSSMKDGSRLLECMLQENDNHNMIMQLGGFEIAKGFISPILRKSRRRLQLPENWHNDFSGFLICAILSDDYRYCSLRMKKVTSGMESEDDVVWEESHIGGHRTVFWYIPFASFYRHTAWWNSIGNEVFFCL</sequence>
<dbReference type="InterPro" id="IPR027417">
    <property type="entry name" value="P-loop_NTPase"/>
</dbReference>
<dbReference type="EMBL" id="CM007891">
    <property type="protein sequence ID" value="OTG33649.1"/>
    <property type="molecule type" value="Genomic_DNA"/>
</dbReference>
<accession>A0A251VED8</accession>
<name>A0A251VED8_HELAN</name>
<evidence type="ECO:0000259" key="3">
    <source>
        <dbReference type="Pfam" id="PF00931"/>
    </source>
</evidence>
<keyword evidence="6" id="KW-1185">Reference proteome</keyword>
<dbReference type="PANTHER" id="PTHR11017">
    <property type="entry name" value="LEUCINE-RICH REPEAT-CONTAINING PROTEIN"/>
    <property type="match status" value="1"/>
</dbReference>
<dbReference type="InParanoid" id="A0A251VED8"/>
<keyword evidence="2" id="KW-0677">Repeat</keyword>
<proteinExistence type="predicted"/>
<gene>
    <name evidence="5" type="ORF">HannXRQ_Chr02g0037011</name>
</gene>
<keyword evidence="1" id="KW-0433">Leucine-rich repeat</keyword>
<dbReference type="Gene3D" id="1.10.8.430">
    <property type="entry name" value="Helical domain of apoptotic protease-activating factors"/>
    <property type="match status" value="1"/>
</dbReference>
<feature type="domain" description="NB-ARC" evidence="3">
    <location>
        <begin position="8"/>
        <end position="81"/>
    </location>
</feature>
<dbReference type="PRINTS" id="PR00364">
    <property type="entry name" value="DISEASERSIST"/>
</dbReference>
<dbReference type="InterPro" id="IPR042197">
    <property type="entry name" value="Apaf_helical"/>
</dbReference>
<dbReference type="Pfam" id="PF00931">
    <property type="entry name" value="NB-ARC"/>
    <property type="match status" value="1"/>
</dbReference>
<dbReference type="Pfam" id="PF23282">
    <property type="entry name" value="WHD_ROQ1"/>
    <property type="match status" value="1"/>
</dbReference>
<dbReference type="OMA" id="VWEESHI"/>
<evidence type="ECO:0000256" key="1">
    <source>
        <dbReference type="ARBA" id="ARBA00022614"/>
    </source>
</evidence>
<dbReference type="PROSITE" id="PS51450">
    <property type="entry name" value="LRR"/>
    <property type="match status" value="1"/>
</dbReference>
<dbReference type="AlphaFoldDB" id="A0A251VED8"/>
<dbReference type="InterPro" id="IPR002182">
    <property type="entry name" value="NB-ARC"/>
</dbReference>